<proteinExistence type="predicted"/>
<sequence length="31" mass="3643">MLIFLIGCFFMFRGIILPSYTTLCQRCLLMP</sequence>
<accession>A0A0E9PVL8</accession>
<reference evidence="1" key="1">
    <citation type="submission" date="2014-11" db="EMBL/GenBank/DDBJ databases">
        <authorList>
            <person name="Amaro Gonzalez C."/>
        </authorList>
    </citation>
    <scope>NUCLEOTIDE SEQUENCE</scope>
</reference>
<dbReference type="AlphaFoldDB" id="A0A0E9PVL8"/>
<organism evidence="1">
    <name type="scientific">Anguilla anguilla</name>
    <name type="common">European freshwater eel</name>
    <name type="synonym">Muraena anguilla</name>
    <dbReference type="NCBI Taxonomy" id="7936"/>
    <lineage>
        <taxon>Eukaryota</taxon>
        <taxon>Metazoa</taxon>
        <taxon>Chordata</taxon>
        <taxon>Craniata</taxon>
        <taxon>Vertebrata</taxon>
        <taxon>Euteleostomi</taxon>
        <taxon>Actinopterygii</taxon>
        <taxon>Neopterygii</taxon>
        <taxon>Teleostei</taxon>
        <taxon>Anguilliformes</taxon>
        <taxon>Anguillidae</taxon>
        <taxon>Anguilla</taxon>
    </lineage>
</organism>
<evidence type="ECO:0000313" key="1">
    <source>
        <dbReference type="EMBL" id="JAH07898.1"/>
    </source>
</evidence>
<name>A0A0E9PVL8_ANGAN</name>
<reference evidence="1" key="2">
    <citation type="journal article" date="2015" name="Fish Shellfish Immunol.">
        <title>Early steps in the European eel (Anguilla anguilla)-Vibrio vulnificus interaction in the gills: Role of the RtxA13 toxin.</title>
        <authorList>
            <person name="Callol A."/>
            <person name="Pajuelo D."/>
            <person name="Ebbesson L."/>
            <person name="Teles M."/>
            <person name="MacKenzie S."/>
            <person name="Amaro C."/>
        </authorList>
    </citation>
    <scope>NUCLEOTIDE SEQUENCE</scope>
</reference>
<dbReference type="EMBL" id="GBXM01100679">
    <property type="protein sequence ID" value="JAH07898.1"/>
    <property type="molecule type" value="Transcribed_RNA"/>
</dbReference>
<protein>
    <submittedName>
        <fullName evidence="1">Uncharacterized protein</fullName>
    </submittedName>
</protein>